<dbReference type="SMART" id="SM01217">
    <property type="entry name" value="Fn3_like"/>
    <property type="match status" value="1"/>
</dbReference>
<dbReference type="AlphaFoldDB" id="A0A1U9NLL2"/>
<dbReference type="KEGG" id="alus:STSP2_01792"/>
<dbReference type="GO" id="GO:0009251">
    <property type="term" value="P:glucan catabolic process"/>
    <property type="evidence" value="ECO:0007669"/>
    <property type="project" value="TreeGrafter"/>
</dbReference>
<dbReference type="InterPro" id="IPR001764">
    <property type="entry name" value="Glyco_hydro_3_N"/>
</dbReference>
<dbReference type="FunFam" id="2.60.40.10:FF:000495">
    <property type="entry name" value="Periplasmic beta-glucosidase"/>
    <property type="match status" value="1"/>
</dbReference>
<dbReference type="Pfam" id="PF01915">
    <property type="entry name" value="Glyco_hydro_3_C"/>
    <property type="match status" value="1"/>
</dbReference>
<reference evidence="6" key="1">
    <citation type="submission" date="2017-02" db="EMBL/GenBank/DDBJ databases">
        <title>Comparative genomics and description of representatives of a novel lineage of planctomycetes thriving in anoxic sediments.</title>
        <authorList>
            <person name="Spring S."/>
            <person name="Bunk B."/>
            <person name="Sproer C."/>
        </authorList>
    </citation>
    <scope>NUCLEOTIDE SEQUENCE [LARGE SCALE GENOMIC DNA]</scope>
    <source>
        <strain evidence="6">ST-NAGAB-D1</strain>
    </source>
</reference>
<feature type="signal peptide" evidence="3">
    <location>
        <begin position="1"/>
        <end position="19"/>
    </location>
</feature>
<evidence type="ECO:0000256" key="3">
    <source>
        <dbReference type="SAM" id="SignalP"/>
    </source>
</evidence>
<dbReference type="Pfam" id="PF14310">
    <property type="entry name" value="Fn3-like"/>
    <property type="match status" value="1"/>
</dbReference>
<dbReference type="PANTHER" id="PTHR30620">
    <property type="entry name" value="PERIPLASMIC BETA-GLUCOSIDASE-RELATED"/>
    <property type="match status" value="1"/>
</dbReference>
<dbReference type="InterPro" id="IPR026891">
    <property type="entry name" value="Fn3-like"/>
</dbReference>
<dbReference type="Pfam" id="PF00933">
    <property type="entry name" value="Glyco_hydro_3"/>
    <property type="match status" value="1"/>
</dbReference>
<evidence type="ECO:0000313" key="6">
    <source>
        <dbReference type="Proteomes" id="UP000189674"/>
    </source>
</evidence>
<protein>
    <submittedName>
        <fullName evidence="5">Periplasmic beta-glucosidase</fullName>
        <ecNumber evidence="5">3.2.1.21</ecNumber>
    </submittedName>
</protein>
<dbReference type="InterPro" id="IPR036881">
    <property type="entry name" value="Glyco_hydro_3_C_sf"/>
</dbReference>
<comment type="similarity">
    <text evidence="1">Belongs to the glycosyl hydrolase 3 family.</text>
</comment>
<evidence type="ECO:0000313" key="5">
    <source>
        <dbReference type="EMBL" id="AQT68624.1"/>
    </source>
</evidence>
<dbReference type="Gene3D" id="2.60.40.10">
    <property type="entry name" value="Immunoglobulins"/>
    <property type="match status" value="1"/>
</dbReference>
<evidence type="ECO:0000259" key="4">
    <source>
        <dbReference type="SMART" id="SM01217"/>
    </source>
</evidence>
<feature type="chain" id="PRO_5012685379" evidence="3">
    <location>
        <begin position="20"/>
        <end position="940"/>
    </location>
</feature>
<keyword evidence="6" id="KW-1185">Reference proteome</keyword>
<dbReference type="InterPro" id="IPR013783">
    <property type="entry name" value="Ig-like_fold"/>
</dbReference>
<dbReference type="SUPFAM" id="SSF51445">
    <property type="entry name" value="(Trans)glycosidases"/>
    <property type="match status" value="1"/>
</dbReference>
<name>A0A1U9NLL2_9BACT</name>
<sequence precursor="true">MIRLVLILFVFMSAGCASAADSGSIYHDDWIDFNKNGQKDVYEDSSADINARIDDLISQMNLKEKTCQMTTLYGYQRVLGDALPKPSWKQKVWKDGIGAIDEHLNGFVGWGRPPQDNPYVWPASKHAWAVDEVQRFFVEETRLGIPVDFTNEGIRGIESYKATNFPTQLGIGHTWNRELVRRIGEITGQEARLLGYTNVYSPILDVGYDQRWGRYEEVYSESPFLCSELGIEMVKGLQKDFQVASTAKHFAVYSVNKGAREGFSRVDPKTSPREVENIFMMPFKRVMEETDLLGVMASYNDYDGVPIEGSKYWLTERLREDLGFKGYVVSDSDAVMYLYNKHKVAEDYKEAVRQSVEAGLNVRCTFRSPSSWINPLRELVREGSVSMDTIDARVRDILRVKFLVGLFDKPYVEDHDEADKVVYSEEHRKVALQASRESLVLLKNKGGMLPLAQDRIKRIAVCGPNADDGRYATTHYGPQAVEVSTVLDGIRERAGENFEVLYTKGCDLTDKGWPATEILPSPLNDEEKAEIAKAVANARKSDVAVVVVGGNVDTCGENKSRTSLDLPGKQRELVKAVYETGTPTVVVLISGRPLSINYVDKYIPAVLAAWYPGSEGGRAVADVLFGDYNPGGKLSVTFPRYVGQLPMNFLAKPASQANGRVRVNGFIYPFGHGLSYTTFKYSNLQISPKVQRPDGNIEVSVDVQNTGDRAGDEVVQLYTRDLVSSVTTYVKNLRGFDRISLKSGEKKTVSFTLRPRDLRLLNRDMEWVVEPGEFNVMVGRSSEDIRVSGKFAIANEADFEAMQEKLKQLETAARYVHASNAERDNPAANAFDGDLDTRWSSGARDPYLDLELVDGAKPGEIGIAWYKGDERQYGFEIQLSGGGGQWMTVYKGKSSGKTTDVETYEFDGFRASDLRIIGHGSNANAWTAITEIKLAEFKGN</sequence>
<gene>
    <name evidence="5" type="primary">bglX_1</name>
    <name evidence="5" type="ORF">STSP2_01792</name>
</gene>
<organism evidence="5 6">
    <name type="scientific">Anaerohalosphaera lusitana</name>
    <dbReference type="NCBI Taxonomy" id="1936003"/>
    <lineage>
        <taxon>Bacteria</taxon>
        <taxon>Pseudomonadati</taxon>
        <taxon>Planctomycetota</taxon>
        <taxon>Phycisphaerae</taxon>
        <taxon>Sedimentisphaerales</taxon>
        <taxon>Anaerohalosphaeraceae</taxon>
        <taxon>Anaerohalosphaera</taxon>
    </lineage>
</organism>
<dbReference type="PANTHER" id="PTHR30620:SF123">
    <property type="entry name" value="BETA-XYLOSIDASE"/>
    <property type="match status" value="1"/>
</dbReference>
<dbReference type="OrthoDB" id="9805821at2"/>
<proteinExistence type="inferred from homology"/>
<dbReference type="InterPro" id="IPR017853">
    <property type="entry name" value="GH"/>
</dbReference>
<keyword evidence="2 5" id="KW-0378">Hydrolase</keyword>
<dbReference type="GO" id="GO:0008422">
    <property type="term" value="F:beta-glucosidase activity"/>
    <property type="evidence" value="ECO:0007669"/>
    <property type="project" value="UniProtKB-EC"/>
</dbReference>
<dbReference type="EC" id="3.2.1.21" evidence="5"/>
<dbReference type="EMBL" id="CP019791">
    <property type="protein sequence ID" value="AQT68624.1"/>
    <property type="molecule type" value="Genomic_DNA"/>
</dbReference>
<dbReference type="Gene3D" id="2.60.120.260">
    <property type="entry name" value="Galactose-binding domain-like"/>
    <property type="match status" value="1"/>
</dbReference>
<dbReference type="PRINTS" id="PR00133">
    <property type="entry name" value="GLHYDRLASE3"/>
</dbReference>
<keyword evidence="3" id="KW-0732">Signal</keyword>
<dbReference type="SUPFAM" id="SSF49785">
    <property type="entry name" value="Galactose-binding domain-like"/>
    <property type="match status" value="1"/>
</dbReference>
<dbReference type="InterPro" id="IPR000421">
    <property type="entry name" value="FA58C"/>
</dbReference>
<dbReference type="Gene3D" id="3.20.20.300">
    <property type="entry name" value="Glycoside hydrolase, family 3, N-terminal domain"/>
    <property type="match status" value="1"/>
</dbReference>
<dbReference type="InterPro" id="IPR051915">
    <property type="entry name" value="Cellulose_Degrad_GH3"/>
</dbReference>
<evidence type="ECO:0000256" key="1">
    <source>
        <dbReference type="ARBA" id="ARBA00005336"/>
    </source>
</evidence>
<dbReference type="STRING" id="1936003.STSP2_01792"/>
<dbReference type="SUPFAM" id="SSF52279">
    <property type="entry name" value="Beta-D-glucan exohydrolase, C-terminal domain"/>
    <property type="match status" value="1"/>
</dbReference>
<dbReference type="InterPro" id="IPR036962">
    <property type="entry name" value="Glyco_hydro_3_N_sf"/>
</dbReference>
<dbReference type="Proteomes" id="UP000189674">
    <property type="component" value="Chromosome"/>
</dbReference>
<dbReference type="InterPro" id="IPR008979">
    <property type="entry name" value="Galactose-bd-like_sf"/>
</dbReference>
<dbReference type="Pfam" id="PF00754">
    <property type="entry name" value="F5_F8_type_C"/>
    <property type="match status" value="1"/>
</dbReference>
<dbReference type="InterPro" id="IPR002772">
    <property type="entry name" value="Glyco_hydro_3_C"/>
</dbReference>
<feature type="domain" description="Fibronectin type III-like" evidence="4">
    <location>
        <begin position="713"/>
        <end position="782"/>
    </location>
</feature>
<evidence type="ECO:0000256" key="2">
    <source>
        <dbReference type="ARBA" id="ARBA00022801"/>
    </source>
</evidence>
<accession>A0A1U9NLL2</accession>
<dbReference type="Gene3D" id="3.40.50.1700">
    <property type="entry name" value="Glycoside hydrolase family 3 C-terminal domain"/>
    <property type="match status" value="1"/>
</dbReference>
<dbReference type="PROSITE" id="PS51257">
    <property type="entry name" value="PROKAR_LIPOPROTEIN"/>
    <property type="match status" value="1"/>
</dbReference>
<keyword evidence="5" id="KW-0326">Glycosidase</keyword>